<keyword evidence="1" id="KW-1133">Transmembrane helix</keyword>
<accession>A0A8J6TEE1</accession>
<gene>
    <name evidence="2" type="ORF">H8E41_03265</name>
</gene>
<comment type="caution">
    <text evidence="2">The sequence shown here is derived from an EMBL/GenBank/DDBJ whole genome shotgun (WGS) entry which is preliminary data.</text>
</comment>
<feature type="transmembrane region" description="Helical" evidence="1">
    <location>
        <begin position="38"/>
        <end position="59"/>
    </location>
</feature>
<organism evidence="2 3">
    <name type="scientific">Candidatus Desulfobia pelagia</name>
    <dbReference type="NCBI Taxonomy" id="2841692"/>
    <lineage>
        <taxon>Bacteria</taxon>
        <taxon>Pseudomonadati</taxon>
        <taxon>Thermodesulfobacteriota</taxon>
        <taxon>Desulfobulbia</taxon>
        <taxon>Desulfobulbales</taxon>
        <taxon>Desulfobulbaceae</taxon>
        <taxon>Candidatus Desulfobia</taxon>
    </lineage>
</organism>
<dbReference type="Pfam" id="PF11453">
    <property type="entry name" value="DUF2950"/>
    <property type="match status" value="1"/>
</dbReference>
<evidence type="ECO:0000313" key="2">
    <source>
        <dbReference type="EMBL" id="MBC8316898.1"/>
    </source>
</evidence>
<dbReference type="EMBL" id="JACNJZ010000060">
    <property type="protein sequence ID" value="MBC8316898.1"/>
    <property type="molecule type" value="Genomic_DNA"/>
</dbReference>
<sequence length="204" mass="22229">MTGVAAGDDPENSAMIPFIQRGTQMMVRKAYKYRMLRLFPGVMATLVAMVLLAVAPAMAGDLAGQNEFSSPQQAVSALVAAVKDNNDAKLLVLLGSDSEDLISSGDMVADQNGRARFLRAYEEKNSFEGEGEGHAVLLVGSKEYPFPIPIVRQGDVWLFDTSAGNEEILNRRIGRNELHTIDVMRAYTAAQREYAVMKRNGGCL</sequence>
<dbReference type="AlphaFoldDB" id="A0A8J6TEE1"/>
<reference evidence="2 3" key="1">
    <citation type="submission" date="2020-08" db="EMBL/GenBank/DDBJ databases">
        <title>Bridging the membrane lipid divide: bacteria of the FCB group superphylum have the potential to synthesize archaeal ether lipids.</title>
        <authorList>
            <person name="Villanueva L."/>
            <person name="Von Meijenfeldt F.A.B."/>
            <person name="Westbye A.B."/>
            <person name="Yadav S."/>
            <person name="Hopmans E.C."/>
            <person name="Dutilh B.E."/>
            <person name="Sinninghe Damste J.S."/>
        </authorList>
    </citation>
    <scope>NUCLEOTIDE SEQUENCE [LARGE SCALE GENOMIC DNA]</scope>
    <source>
        <strain evidence="2">NIOZ-UU47</strain>
    </source>
</reference>
<name>A0A8J6TEE1_9BACT</name>
<keyword evidence="1" id="KW-0812">Transmembrane</keyword>
<evidence type="ECO:0000256" key="1">
    <source>
        <dbReference type="SAM" id="Phobius"/>
    </source>
</evidence>
<dbReference type="Proteomes" id="UP000614424">
    <property type="component" value="Unassembled WGS sequence"/>
</dbReference>
<feature type="non-terminal residue" evidence="2">
    <location>
        <position position="204"/>
    </location>
</feature>
<proteinExistence type="predicted"/>
<protein>
    <submittedName>
        <fullName evidence="2">DUF2950 family protein</fullName>
    </submittedName>
</protein>
<evidence type="ECO:0000313" key="3">
    <source>
        <dbReference type="Proteomes" id="UP000614424"/>
    </source>
</evidence>
<dbReference type="InterPro" id="IPR021556">
    <property type="entry name" value="DUF2950"/>
</dbReference>
<keyword evidence="1" id="KW-0472">Membrane</keyword>